<accession>A0ABU8S6A9</accession>
<dbReference type="Gene3D" id="3.90.850.10">
    <property type="entry name" value="Fumarylacetoacetase-like, C-terminal domain"/>
    <property type="match status" value="1"/>
</dbReference>
<dbReference type="Proteomes" id="UP001379235">
    <property type="component" value="Unassembled WGS sequence"/>
</dbReference>
<evidence type="ECO:0000256" key="1">
    <source>
        <dbReference type="ARBA" id="ARBA00010211"/>
    </source>
</evidence>
<dbReference type="InterPro" id="IPR036663">
    <property type="entry name" value="Fumarylacetoacetase_C_sf"/>
</dbReference>
<dbReference type="InterPro" id="IPR011234">
    <property type="entry name" value="Fumarylacetoacetase-like_C"/>
</dbReference>
<dbReference type="Pfam" id="PF01557">
    <property type="entry name" value="FAA_hydrolase"/>
    <property type="match status" value="1"/>
</dbReference>
<dbReference type="InterPro" id="IPR051121">
    <property type="entry name" value="FAH"/>
</dbReference>
<proteinExistence type="inferred from homology"/>
<comment type="caution">
    <text evidence="4">The sequence shown here is derived from an EMBL/GenBank/DDBJ whole genome shotgun (WGS) entry which is preliminary data.</text>
</comment>
<evidence type="ECO:0000313" key="5">
    <source>
        <dbReference type="Proteomes" id="UP001379235"/>
    </source>
</evidence>
<evidence type="ECO:0000313" key="4">
    <source>
        <dbReference type="EMBL" id="MEJ6009493.1"/>
    </source>
</evidence>
<dbReference type="PANTHER" id="PTHR42796:SF4">
    <property type="entry name" value="FUMARYLACETOACETATE HYDROLASE DOMAIN-CONTAINING PROTEIN 2A"/>
    <property type="match status" value="1"/>
</dbReference>
<dbReference type="EMBL" id="JBBHJY010000002">
    <property type="protein sequence ID" value="MEJ6009493.1"/>
    <property type="molecule type" value="Genomic_DNA"/>
</dbReference>
<comment type="similarity">
    <text evidence="1">Belongs to the FAH family.</text>
</comment>
<name>A0ABU8S6A9_9SPHN</name>
<feature type="domain" description="Fumarylacetoacetase-like C-terminal" evidence="3">
    <location>
        <begin position="102"/>
        <end position="273"/>
    </location>
</feature>
<keyword evidence="2" id="KW-0479">Metal-binding</keyword>
<dbReference type="RefSeq" id="WP_339965584.1">
    <property type="nucleotide sequence ID" value="NZ_JBBHJY010000002.1"/>
</dbReference>
<dbReference type="PANTHER" id="PTHR42796">
    <property type="entry name" value="FUMARYLACETOACETATE HYDROLASE DOMAIN-CONTAINING PROTEIN 2A-RELATED"/>
    <property type="match status" value="1"/>
</dbReference>
<keyword evidence="4" id="KW-0378">Hydrolase</keyword>
<reference evidence="4 5" key="1">
    <citation type="submission" date="2024-03" db="EMBL/GenBank/DDBJ databases">
        <authorList>
            <person name="Jo J.-H."/>
        </authorList>
    </citation>
    <scope>NUCLEOTIDE SEQUENCE [LARGE SCALE GENOMIC DNA]</scope>
    <source>
        <strain evidence="4 5">AS3R-12</strain>
    </source>
</reference>
<organism evidence="4 5">
    <name type="scientific">Novosphingobium aquae</name>
    <dbReference type="NCBI Taxonomy" id="3133435"/>
    <lineage>
        <taxon>Bacteria</taxon>
        <taxon>Pseudomonadati</taxon>
        <taxon>Pseudomonadota</taxon>
        <taxon>Alphaproteobacteria</taxon>
        <taxon>Sphingomonadales</taxon>
        <taxon>Sphingomonadaceae</taxon>
        <taxon>Novosphingobium</taxon>
    </lineage>
</organism>
<protein>
    <submittedName>
        <fullName evidence="4">Fumarylacetoacetate hydrolase family protein</fullName>
    </submittedName>
</protein>
<keyword evidence="5" id="KW-1185">Reference proteome</keyword>
<gene>
    <name evidence="4" type="ORF">WG900_06135</name>
</gene>
<evidence type="ECO:0000256" key="2">
    <source>
        <dbReference type="ARBA" id="ARBA00022723"/>
    </source>
</evidence>
<dbReference type="GO" id="GO:0016787">
    <property type="term" value="F:hydrolase activity"/>
    <property type="evidence" value="ECO:0007669"/>
    <property type="project" value="UniProtKB-KW"/>
</dbReference>
<dbReference type="SUPFAM" id="SSF56529">
    <property type="entry name" value="FAH"/>
    <property type="match status" value="1"/>
</dbReference>
<evidence type="ECO:0000259" key="3">
    <source>
        <dbReference type="Pfam" id="PF01557"/>
    </source>
</evidence>
<sequence length="289" mass="30923">MRLCRFVLPESPENPRLGLLESDAVRDVTEATDVLPPLRWPLAPGDQLIANLPQVCERIAQIAGNASILARENVRLLSPVANPSKFVCGAGNWKHHVSPLGMMGFMGKAVTSLAGEGEGVELRWPDRVTVHEPELAIIIGRECSNVSVEEALDYVAGYACALDMTLKPEREDWAFCKSFDTYGVLGPCLVTADEIADPSALGYKFWVNDELRGERSFGDLTGSPAQMIAFASSAMTLYPGDLLLSGAADVAPVVAGDVMRLEIPGIETLVTKVSLSAEARSAPWDAGAG</sequence>